<dbReference type="GO" id="GO:0006740">
    <property type="term" value="P:NADPH regeneration"/>
    <property type="evidence" value="ECO:0007669"/>
    <property type="project" value="TreeGrafter"/>
</dbReference>
<dbReference type="Proteomes" id="UP000076580">
    <property type="component" value="Chromosome 02"/>
</dbReference>
<dbReference type="InterPro" id="IPR000683">
    <property type="entry name" value="Gfo/Idh/MocA-like_OxRdtase_N"/>
</dbReference>
<comment type="similarity">
    <text evidence="1">Belongs to the Gfo/Idh/MocA family.</text>
</comment>
<dbReference type="PANTHER" id="PTHR42840:SF5">
    <property type="entry name" value="NAD(P)-BINDING ROSSMANN-FOLD SUPERFAMILY PROTEIN"/>
    <property type="match status" value="1"/>
</dbReference>
<feature type="domain" description="GFO/IDH/MocA-like oxidoreductase" evidence="3">
    <location>
        <begin position="158"/>
        <end position="276"/>
    </location>
</feature>
<comment type="caution">
    <text evidence="4">The sequence shown here is derived from an EMBL/GenBank/DDBJ whole genome shotgun (WGS) entry which is preliminary data.</text>
</comment>
<dbReference type="GeneID" id="63716984"/>
<dbReference type="GO" id="GO:0016491">
    <property type="term" value="F:oxidoreductase activity"/>
    <property type="evidence" value="ECO:0007669"/>
    <property type="project" value="TreeGrafter"/>
</dbReference>
<evidence type="ECO:0000259" key="3">
    <source>
        <dbReference type="Pfam" id="PF22725"/>
    </source>
</evidence>
<dbReference type="FunCoup" id="A0A151GJM5">
    <property type="interactions" value="244"/>
</dbReference>
<keyword evidence="5" id="KW-1185">Reference proteome</keyword>
<dbReference type="InterPro" id="IPR036291">
    <property type="entry name" value="NAD(P)-bd_dom_sf"/>
</dbReference>
<organism evidence="4 5">
    <name type="scientific">Drechmeria coniospora</name>
    <name type="common">Nematophagous fungus</name>
    <name type="synonym">Meria coniospora</name>
    <dbReference type="NCBI Taxonomy" id="98403"/>
    <lineage>
        <taxon>Eukaryota</taxon>
        <taxon>Fungi</taxon>
        <taxon>Dikarya</taxon>
        <taxon>Ascomycota</taxon>
        <taxon>Pezizomycotina</taxon>
        <taxon>Sordariomycetes</taxon>
        <taxon>Hypocreomycetidae</taxon>
        <taxon>Hypocreales</taxon>
        <taxon>Ophiocordycipitaceae</taxon>
        <taxon>Drechmeria</taxon>
    </lineage>
</organism>
<dbReference type="RefSeq" id="XP_040656685.1">
    <property type="nucleotide sequence ID" value="XM_040801652.1"/>
</dbReference>
<dbReference type="EMBL" id="LAYC01000002">
    <property type="protein sequence ID" value="KYK57333.1"/>
    <property type="molecule type" value="Genomic_DNA"/>
</dbReference>
<dbReference type="Pfam" id="PF22725">
    <property type="entry name" value="GFO_IDH_MocA_C3"/>
    <property type="match status" value="1"/>
</dbReference>
<dbReference type="PANTHER" id="PTHR42840">
    <property type="entry name" value="NAD(P)-BINDING ROSSMANN-FOLD SUPERFAMILY PROTEIN-RELATED"/>
    <property type="match status" value="1"/>
</dbReference>
<feature type="domain" description="Gfo/Idh/MocA-like oxidoreductase N-terminal" evidence="2">
    <location>
        <begin position="6"/>
        <end position="131"/>
    </location>
</feature>
<reference evidence="4 5" key="1">
    <citation type="journal article" date="2016" name="Sci. Rep.">
        <title>Insights into Adaptations to a Near-Obligate Nematode Endoparasitic Lifestyle from the Finished Genome of Drechmeria coniospora.</title>
        <authorList>
            <person name="Zhang L."/>
            <person name="Zhou Z."/>
            <person name="Guo Q."/>
            <person name="Fokkens L."/>
            <person name="Miskei M."/>
            <person name="Pocsi I."/>
            <person name="Zhang W."/>
            <person name="Chen M."/>
            <person name="Wang L."/>
            <person name="Sun Y."/>
            <person name="Donzelli B.G."/>
            <person name="Gibson D.M."/>
            <person name="Nelson D.R."/>
            <person name="Luo J.G."/>
            <person name="Rep M."/>
            <person name="Liu H."/>
            <person name="Yang S."/>
            <person name="Wang J."/>
            <person name="Krasnoff S.B."/>
            <person name="Xu Y."/>
            <person name="Molnar I."/>
            <person name="Lin M."/>
        </authorList>
    </citation>
    <scope>NUCLEOTIDE SEQUENCE [LARGE SCALE GENOMIC DNA]</scope>
    <source>
        <strain evidence="4 5">ARSEF 6962</strain>
    </source>
</reference>
<evidence type="ECO:0000313" key="4">
    <source>
        <dbReference type="EMBL" id="KYK57333.1"/>
    </source>
</evidence>
<accession>A0A151GJM5</accession>
<dbReference type="Pfam" id="PF01408">
    <property type="entry name" value="GFO_IDH_MocA"/>
    <property type="match status" value="1"/>
</dbReference>
<dbReference type="InParanoid" id="A0A151GJM5"/>
<protein>
    <submittedName>
        <fullName evidence="4">Oxidoreductase family, NAD-binding Rossmann fold protein</fullName>
    </submittedName>
</protein>
<evidence type="ECO:0000259" key="2">
    <source>
        <dbReference type="Pfam" id="PF01408"/>
    </source>
</evidence>
<dbReference type="SUPFAM" id="SSF51735">
    <property type="entry name" value="NAD(P)-binding Rossmann-fold domains"/>
    <property type="match status" value="1"/>
</dbReference>
<evidence type="ECO:0000313" key="5">
    <source>
        <dbReference type="Proteomes" id="UP000076580"/>
    </source>
</evidence>
<name>A0A151GJM5_DRECN</name>
<sequence>MASSPIGVAIIGSGHFAKEQHLPAVLGCSSLRLKAIFSRSLSSAQEAAKLVPSSSTTPVPDLYAADAGPGREYDDLLGRADIVAFIIALPIVAQPAFVEAALGVGKHVLAEKPIGPDVATAQRLIAFSKSSKASSGATLSVAENFRFVPRLVYARDQARRLGRVTHFSVKVMSLMKPEAKWYRTAWRQTPAYQGGFLLDGGVHHAAAARFIFLAGDENRAVDVRAFSDRVCEHLPPIDSVAAIVRTASCATGTVQLSAGSLMDAFEWDVACERGSVKSAGETVTVRTADGAAPVVEQFDRVSGVPEEVAAWAAGILAGTPDPRQSAEEALADLEFLEKIFRSGEDDGALKQYEFQS</sequence>
<dbReference type="GO" id="GO:0000166">
    <property type="term" value="F:nucleotide binding"/>
    <property type="evidence" value="ECO:0007669"/>
    <property type="project" value="InterPro"/>
</dbReference>
<dbReference type="GO" id="GO:0005737">
    <property type="term" value="C:cytoplasm"/>
    <property type="evidence" value="ECO:0007669"/>
    <property type="project" value="TreeGrafter"/>
</dbReference>
<dbReference type="InterPro" id="IPR055170">
    <property type="entry name" value="GFO_IDH_MocA-like_dom"/>
</dbReference>
<dbReference type="AlphaFoldDB" id="A0A151GJM5"/>
<dbReference type="STRING" id="98403.A0A151GJM5"/>
<gene>
    <name evidence="4" type="ORF">DCS_04341</name>
</gene>
<evidence type="ECO:0000256" key="1">
    <source>
        <dbReference type="ARBA" id="ARBA00010928"/>
    </source>
</evidence>
<dbReference type="SUPFAM" id="SSF55347">
    <property type="entry name" value="Glyceraldehyde-3-phosphate dehydrogenase-like, C-terminal domain"/>
    <property type="match status" value="1"/>
</dbReference>
<dbReference type="Gene3D" id="3.40.50.720">
    <property type="entry name" value="NAD(P)-binding Rossmann-like Domain"/>
    <property type="match status" value="1"/>
</dbReference>
<proteinExistence type="inferred from homology"/>
<dbReference type="Gene3D" id="3.30.360.10">
    <property type="entry name" value="Dihydrodipicolinate Reductase, domain 2"/>
    <property type="match status" value="1"/>
</dbReference>